<evidence type="ECO:0000256" key="5">
    <source>
        <dbReference type="SAM" id="Phobius"/>
    </source>
</evidence>
<dbReference type="WBParaSite" id="ASIM_0001746901-mRNA-1">
    <property type="protein sequence ID" value="ASIM_0001746901-mRNA-1"/>
    <property type="gene ID" value="ASIM_0001746901"/>
</dbReference>
<evidence type="ECO:0000313" key="7">
    <source>
        <dbReference type="EMBL" id="VDK58929.1"/>
    </source>
</evidence>
<keyword evidence="4 5" id="KW-0472">Membrane</keyword>
<dbReference type="Gene3D" id="1.20.1070.10">
    <property type="entry name" value="Rhodopsin 7-helix transmembrane proteins"/>
    <property type="match status" value="1"/>
</dbReference>
<feature type="transmembrane region" description="Helical" evidence="5">
    <location>
        <begin position="73"/>
        <end position="98"/>
    </location>
</feature>
<protein>
    <submittedName>
        <fullName evidence="9">L-3,4-dihydroxyphenylalanine receptor (inferred by orthology to a C. elegans protein)</fullName>
    </submittedName>
</protein>
<dbReference type="InterPro" id="IPR017452">
    <property type="entry name" value="GPCR_Rhodpsn_7TM"/>
</dbReference>
<feature type="transmembrane region" description="Helical" evidence="5">
    <location>
        <begin position="37"/>
        <end position="61"/>
    </location>
</feature>
<sequence>MNQTIGPDSCFPNLTAAQVKELQKIKSKALFPVYRLYFAWIPLPLIVVALLLTILFAFVSYEAIKCRRVSRKCYIFIINRAIGDILSCVFFLLCAIHLLTTDQENFNIHIFIALVILCGGCLWTAMVSYVSLSLIKLYAVYKPLNYRSTFSTKRCMLLIAIG</sequence>
<reference evidence="7 8" key="2">
    <citation type="submission" date="2018-11" db="EMBL/GenBank/DDBJ databases">
        <authorList>
            <consortium name="Pathogen Informatics"/>
        </authorList>
    </citation>
    <scope>NUCLEOTIDE SEQUENCE [LARGE SCALE GENOMIC DNA]</scope>
</reference>
<name>A0A0M3K927_ANISI</name>
<evidence type="ECO:0000313" key="9">
    <source>
        <dbReference type="WBParaSite" id="ASIM_0001746901-mRNA-1"/>
    </source>
</evidence>
<dbReference type="EMBL" id="UYRR01033505">
    <property type="protein sequence ID" value="VDK58929.1"/>
    <property type="molecule type" value="Genomic_DNA"/>
</dbReference>
<feature type="domain" description="G-protein coupled receptors family 1 profile" evidence="6">
    <location>
        <begin position="50"/>
        <end position="162"/>
    </location>
</feature>
<dbReference type="OrthoDB" id="5845493at2759"/>
<feature type="transmembrane region" description="Helical" evidence="5">
    <location>
        <begin position="110"/>
        <end position="132"/>
    </location>
</feature>
<dbReference type="SUPFAM" id="SSF81321">
    <property type="entry name" value="Family A G protein-coupled receptor-like"/>
    <property type="match status" value="1"/>
</dbReference>
<dbReference type="PROSITE" id="PS50262">
    <property type="entry name" value="G_PROTEIN_RECEP_F1_2"/>
    <property type="match status" value="1"/>
</dbReference>
<keyword evidence="8" id="KW-1185">Reference proteome</keyword>
<evidence type="ECO:0000259" key="6">
    <source>
        <dbReference type="PROSITE" id="PS50262"/>
    </source>
</evidence>
<keyword evidence="2 5" id="KW-0812">Transmembrane</keyword>
<comment type="subcellular location">
    <subcellularLocation>
        <location evidence="1">Membrane</location>
    </subcellularLocation>
</comment>
<evidence type="ECO:0000256" key="2">
    <source>
        <dbReference type="ARBA" id="ARBA00022692"/>
    </source>
</evidence>
<keyword evidence="3 5" id="KW-1133">Transmembrane helix</keyword>
<dbReference type="GO" id="GO:0016020">
    <property type="term" value="C:membrane"/>
    <property type="evidence" value="ECO:0007669"/>
    <property type="project" value="UniProtKB-SubCell"/>
</dbReference>
<evidence type="ECO:0000256" key="4">
    <source>
        <dbReference type="ARBA" id="ARBA00023136"/>
    </source>
</evidence>
<evidence type="ECO:0000256" key="1">
    <source>
        <dbReference type="ARBA" id="ARBA00004370"/>
    </source>
</evidence>
<evidence type="ECO:0000256" key="3">
    <source>
        <dbReference type="ARBA" id="ARBA00022989"/>
    </source>
</evidence>
<reference evidence="9" key="1">
    <citation type="submission" date="2017-02" db="UniProtKB">
        <authorList>
            <consortium name="WormBaseParasite"/>
        </authorList>
    </citation>
    <scope>IDENTIFICATION</scope>
</reference>
<proteinExistence type="predicted"/>
<gene>
    <name evidence="7" type="ORF">ASIM_LOCUS16875</name>
</gene>
<evidence type="ECO:0000313" key="8">
    <source>
        <dbReference type="Proteomes" id="UP000267096"/>
    </source>
</evidence>
<dbReference type="Proteomes" id="UP000267096">
    <property type="component" value="Unassembled WGS sequence"/>
</dbReference>
<dbReference type="AlphaFoldDB" id="A0A0M3K927"/>
<accession>A0A0M3K927</accession>
<organism evidence="9">
    <name type="scientific">Anisakis simplex</name>
    <name type="common">Herring worm</name>
    <dbReference type="NCBI Taxonomy" id="6269"/>
    <lineage>
        <taxon>Eukaryota</taxon>
        <taxon>Metazoa</taxon>
        <taxon>Ecdysozoa</taxon>
        <taxon>Nematoda</taxon>
        <taxon>Chromadorea</taxon>
        <taxon>Rhabditida</taxon>
        <taxon>Spirurina</taxon>
        <taxon>Ascaridomorpha</taxon>
        <taxon>Ascaridoidea</taxon>
        <taxon>Anisakidae</taxon>
        <taxon>Anisakis</taxon>
        <taxon>Anisakis simplex complex</taxon>
    </lineage>
</organism>